<evidence type="ECO:0000313" key="1">
    <source>
        <dbReference type="EMBL" id="KAG0711416.1"/>
    </source>
</evidence>
<comment type="caution">
    <text evidence="1">The sequence shown here is derived from an EMBL/GenBank/DDBJ whole genome shotgun (WGS) entry which is preliminary data.</text>
</comment>
<keyword evidence="2" id="KW-1185">Reference proteome</keyword>
<evidence type="ECO:0000313" key="2">
    <source>
        <dbReference type="Proteomes" id="UP000770661"/>
    </source>
</evidence>
<accession>A0A8J4XT06</accession>
<name>A0A8J4XT06_CHIOP</name>
<sequence length="200" mass="22535">MSVVVVEGCQLHPFPQSLKPPPVPGTKDEVNANYGDRLYFCEVRWLSHGAMLSLVVRLPAGGFAPSSSKRTSRHRMYSPHQRYSSFEVKCAWGGLNWLLVSFMHVSSVLRLVALMDVRPEHLCGCCHSLRENFALPVSQGVRPLLRSGFQVFTSPFDIPVDEAPAPCRLEWWSSVFNDELKAKVLYRFCNVPSSVTRPPF</sequence>
<dbReference type="AlphaFoldDB" id="A0A8J4XT06"/>
<protein>
    <submittedName>
        <fullName evidence="1">Uncharacterized protein</fullName>
    </submittedName>
</protein>
<gene>
    <name evidence="1" type="ORF">GWK47_020643</name>
</gene>
<dbReference type="EMBL" id="JACEEZ010023319">
    <property type="protein sequence ID" value="KAG0711416.1"/>
    <property type="molecule type" value="Genomic_DNA"/>
</dbReference>
<organism evidence="1 2">
    <name type="scientific">Chionoecetes opilio</name>
    <name type="common">Atlantic snow crab</name>
    <name type="synonym">Cancer opilio</name>
    <dbReference type="NCBI Taxonomy" id="41210"/>
    <lineage>
        <taxon>Eukaryota</taxon>
        <taxon>Metazoa</taxon>
        <taxon>Ecdysozoa</taxon>
        <taxon>Arthropoda</taxon>
        <taxon>Crustacea</taxon>
        <taxon>Multicrustacea</taxon>
        <taxon>Malacostraca</taxon>
        <taxon>Eumalacostraca</taxon>
        <taxon>Eucarida</taxon>
        <taxon>Decapoda</taxon>
        <taxon>Pleocyemata</taxon>
        <taxon>Brachyura</taxon>
        <taxon>Eubrachyura</taxon>
        <taxon>Majoidea</taxon>
        <taxon>Majidae</taxon>
        <taxon>Chionoecetes</taxon>
    </lineage>
</organism>
<proteinExistence type="predicted"/>
<dbReference type="OrthoDB" id="1101576at2759"/>
<reference evidence="1" key="1">
    <citation type="submission" date="2020-07" db="EMBL/GenBank/DDBJ databases">
        <title>The High-quality genome of the commercially important snow crab, Chionoecetes opilio.</title>
        <authorList>
            <person name="Jeong J.-H."/>
            <person name="Ryu S."/>
        </authorList>
    </citation>
    <scope>NUCLEOTIDE SEQUENCE</scope>
    <source>
        <strain evidence="1">MADBK_172401_WGS</strain>
        <tissue evidence="1">Digestive gland</tissue>
    </source>
</reference>
<dbReference type="Proteomes" id="UP000770661">
    <property type="component" value="Unassembled WGS sequence"/>
</dbReference>